<feature type="region of interest" description="Disordered" evidence="2">
    <location>
        <begin position="310"/>
        <end position="405"/>
    </location>
</feature>
<feature type="compositionally biased region" description="Pro residues" evidence="2">
    <location>
        <begin position="331"/>
        <end position="340"/>
    </location>
</feature>
<reference evidence="5" key="1">
    <citation type="journal article" date="2017" name="Genome Announc.">
        <title>Complete Genome Sequence of Mycobacterium stephanolepidis.</title>
        <authorList>
            <person name="Fukano H."/>
            <person name="Yoshida M."/>
            <person name="Katayama Y."/>
            <person name="Omatsu T."/>
            <person name="Mizutani T."/>
            <person name="Kurata O."/>
            <person name="Wada S."/>
            <person name="Hoshino Y."/>
        </authorList>
    </citation>
    <scope>NUCLEOTIDE SEQUENCE [LARGE SCALE GENOMIC DNA]</scope>
    <source>
        <strain evidence="5">NJB0901</strain>
    </source>
</reference>
<feature type="domain" description="Outer membrane channel protein CpnT-like N-terminal" evidence="3">
    <location>
        <begin position="140"/>
        <end position="270"/>
    </location>
</feature>
<dbReference type="Gene3D" id="1.20.1270.60">
    <property type="entry name" value="Arfaptin homology (AH) domain/BAR domain"/>
    <property type="match status" value="1"/>
</dbReference>
<dbReference type="AlphaFoldDB" id="A0A1Z4EUA6"/>
<keyword evidence="5" id="KW-1185">Reference proteome</keyword>
<evidence type="ECO:0000313" key="4">
    <source>
        <dbReference type="EMBL" id="BAX96524.1"/>
    </source>
</evidence>
<proteinExistence type="predicted"/>
<feature type="compositionally biased region" description="Basic and acidic residues" evidence="2">
    <location>
        <begin position="310"/>
        <end position="330"/>
    </location>
</feature>
<dbReference type="OrthoDB" id="4534171at2"/>
<gene>
    <name evidence="4" type="ORF">MSTE_01194</name>
</gene>
<feature type="coiled-coil region" evidence="1">
    <location>
        <begin position="189"/>
        <end position="237"/>
    </location>
</feature>
<name>A0A1Z4EUA6_9MYCO</name>
<protein>
    <recommendedName>
        <fullName evidence="3">Outer membrane channel protein CpnT-like N-terminal domain-containing protein</fullName>
    </recommendedName>
</protein>
<dbReference type="RefSeq" id="WP_096499703.1">
    <property type="nucleotide sequence ID" value="NZ_AP018165.1"/>
</dbReference>
<evidence type="ECO:0000259" key="3">
    <source>
        <dbReference type="Pfam" id="PF25547"/>
    </source>
</evidence>
<reference evidence="4 5" key="2">
    <citation type="journal article" date="2017" name="Int. J. Syst. Evol. Microbiol.">
        <title>Mycobacterium stephanolepidis sp. nov., a rapidly growing species related to Mycobacterium chelonae, isolated from marine teleost fish, Stephanolepis cirrhifer.</title>
        <authorList>
            <person name="Fukano H."/>
            <person name="Wada S."/>
            <person name="Kurata O."/>
            <person name="Katayama K."/>
            <person name="Fujiwara N."/>
            <person name="Hoshino Y."/>
        </authorList>
    </citation>
    <scope>NUCLEOTIDE SEQUENCE [LARGE SCALE GENOMIC DNA]</scope>
    <source>
        <strain evidence="4 5">NJB0901</strain>
    </source>
</reference>
<dbReference type="KEGG" id="mste:MSTE_01194"/>
<evidence type="ECO:0000256" key="1">
    <source>
        <dbReference type="SAM" id="Coils"/>
    </source>
</evidence>
<sequence length="435" mass="46105">MVAVNPVDYYAVGTALKDSGLKINEALNTLMGTLGSTGSMAGSDEGGKDWGQDYDGAASDQFMTVSIIRNAGLNFGDLVQQAAYNHAVADHRARFGQNSQGPYAVPEPTGPPFYQCVAFPPSSVGDSGAGIQDFIELLDAIDVPVPNGNVDNLGNAASAWDKFAEVASAQSRSLAEKGTKLDGIESPEIQDVRGHLASMREQCDALAENAKHIAQSARDHADELRKMRDELKQIAIKELKGLLAEAAITAAVTFLTAGLGAALGTAAMAAKIASVANKIRELIDKLKELLKLKKARAKLKKLSDASKKKLEDLANKNKKSIDDAPKKPDEPTPPPKPQPPKSVKIGAPKEFDPQSVRGMAPDDLRSSIPSNWERAPSKAGDGEVFRDPANPGRQIRIMPGYPAGSRPDPLTCGPYAVISQNGVTTKIPLLGNPTL</sequence>
<evidence type="ECO:0000313" key="5">
    <source>
        <dbReference type="Proteomes" id="UP000217954"/>
    </source>
</evidence>
<evidence type="ECO:0000256" key="2">
    <source>
        <dbReference type="SAM" id="MobiDB-lite"/>
    </source>
</evidence>
<organism evidence="4 5">
    <name type="scientific">[Mycobacterium] stephanolepidis</name>
    <dbReference type="NCBI Taxonomy" id="1520670"/>
    <lineage>
        <taxon>Bacteria</taxon>
        <taxon>Bacillati</taxon>
        <taxon>Actinomycetota</taxon>
        <taxon>Actinomycetes</taxon>
        <taxon>Mycobacteriales</taxon>
        <taxon>Mycobacteriaceae</taxon>
        <taxon>Mycobacteroides</taxon>
    </lineage>
</organism>
<accession>A0A1Z4EUA6</accession>
<keyword evidence="1" id="KW-0175">Coiled coil</keyword>
<dbReference type="InterPro" id="IPR027267">
    <property type="entry name" value="AH/BAR_dom_sf"/>
</dbReference>
<dbReference type="InterPro" id="IPR057746">
    <property type="entry name" value="CpnT-like_N"/>
</dbReference>
<dbReference type="Pfam" id="PF25547">
    <property type="entry name" value="WXG100_2"/>
    <property type="match status" value="1"/>
</dbReference>
<dbReference type="EMBL" id="AP018165">
    <property type="protein sequence ID" value="BAX96524.1"/>
    <property type="molecule type" value="Genomic_DNA"/>
</dbReference>
<dbReference type="Proteomes" id="UP000217954">
    <property type="component" value="Chromosome"/>
</dbReference>